<proteinExistence type="inferred from homology"/>
<dbReference type="PANTHER" id="PTHR31793:SF27">
    <property type="entry name" value="NOVEL THIOESTERASE SUPERFAMILY DOMAIN AND SAPOSIN A-TYPE DOMAIN CONTAINING PROTEIN (0610012H03RIK)"/>
    <property type="match status" value="1"/>
</dbReference>
<evidence type="ECO:0000313" key="4">
    <source>
        <dbReference type="Proteomes" id="UP000199136"/>
    </source>
</evidence>
<dbReference type="PANTHER" id="PTHR31793">
    <property type="entry name" value="4-HYDROXYBENZOYL-COA THIOESTERASE FAMILY MEMBER"/>
    <property type="match status" value="1"/>
</dbReference>
<dbReference type="SUPFAM" id="SSF54637">
    <property type="entry name" value="Thioesterase/thiol ester dehydrase-isomerase"/>
    <property type="match status" value="1"/>
</dbReference>
<dbReference type="PIRSF" id="PIRSF003230">
    <property type="entry name" value="YbgC"/>
    <property type="match status" value="1"/>
</dbReference>
<dbReference type="AlphaFoldDB" id="A0A1I5W7B4"/>
<dbReference type="Gene3D" id="3.10.129.10">
    <property type="entry name" value="Hotdog Thioesterase"/>
    <property type="match status" value="1"/>
</dbReference>
<organism evidence="3 4">
    <name type="scientific">Desemzia incerta</name>
    <dbReference type="NCBI Taxonomy" id="82801"/>
    <lineage>
        <taxon>Bacteria</taxon>
        <taxon>Bacillati</taxon>
        <taxon>Bacillota</taxon>
        <taxon>Bacilli</taxon>
        <taxon>Lactobacillales</taxon>
        <taxon>Carnobacteriaceae</taxon>
        <taxon>Desemzia</taxon>
    </lineage>
</organism>
<name>A0A1I5W7B4_9LACT</name>
<sequence>MENQYQLYEHKAQYYETDQMGIIHHSNYIRWFEEARTDLMDQIGFGYDQMEKRGIIVPVLSVNCEYKSMVRYNDHVYIIPKIEVFNGIRLQISYRVIDKQTNELRAVGESKHCFLSGTNRPVSLKKIDPELFELFDRYTGKDFDSLEQ</sequence>
<dbReference type="CDD" id="cd00586">
    <property type="entry name" value="4HBT"/>
    <property type="match status" value="1"/>
</dbReference>
<accession>A0A1I5W7B4</accession>
<dbReference type="GO" id="GO:0047617">
    <property type="term" value="F:fatty acyl-CoA hydrolase activity"/>
    <property type="evidence" value="ECO:0007669"/>
    <property type="project" value="TreeGrafter"/>
</dbReference>
<keyword evidence="4" id="KW-1185">Reference proteome</keyword>
<dbReference type="Pfam" id="PF13279">
    <property type="entry name" value="4HBT_2"/>
    <property type="match status" value="1"/>
</dbReference>
<dbReference type="InterPro" id="IPR029069">
    <property type="entry name" value="HotDog_dom_sf"/>
</dbReference>
<evidence type="ECO:0000256" key="2">
    <source>
        <dbReference type="ARBA" id="ARBA00022801"/>
    </source>
</evidence>
<gene>
    <name evidence="3" type="ORF">SAMN04488506_0815</name>
</gene>
<dbReference type="STRING" id="82801.SAMN04488506_0815"/>
<evidence type="ECO:0000313" key="3">
    <source>
        <dbReference type="EMBL" id="SFQ15642.1"/>
    </source>
</evidence>
<dbReference type="NCBIfam" id="TIGR00051">
    <property type="entry name" value="YbgC/FadM family acyl-CoA thioesterase"/>
    <property type="match status" value="1"/>
</dbReference>
<dbReference type="Proteomes" id="UP000199136">
    <property type="component" value="Unassembled WGS sequence"/>
</dbReference>
<comment type="similarity">
    <text evidence="1">Belongs to the 4-hydroxybenzoyl-CoA thioesterase family.</text>
</comment>
<dbReference type="EMBL" id="FOXW01000002">
    <property type="protein sequence ID" value="SFQ15642.1"/>
    <property type="molecule type" value="Genomic_DNA"/>
</dbReference>
<dbReference type="InterPro" id="IPR006684">
    <property type="entry name" value="YbgC/YbaW"/>
</dbReference>
<reference evidence="3 4" key="1">
    <citation type="submission" date="2016-10" db="EMBL/GenBank/DDBJ databases">
        <authorList>
            <person name="de Groot N.N."/>
        </authorList>
    </citation>
    <scope>NUCLEOTIDE SEQUENCE [LARGE SCALE GENOMIC DNA]</scope>
    <source>
        <strain evidence="3 4">DSM 20581</strain>
    </source>
</reference>
<dbReference type="RefSeq" id="WP_092479869.1">
    <property type="nucleotide sequence ID" value="NZ_FOXW01000002.1"/>
</dbReference>
<protein>
    <submittedName>
        <fullName evidence="3">Acyl-CoA thioester hydrolase</fullName>
    </submittedName>
</protein>
<dbReference type="OrthoDB" id="9800856at2"/>
<dbReference type="InterPro" id="IPR050563">
    <property type="entry name" value="4-hydroxybenzoyl-CoA_TE"/>
</dbReference>
<evidence type="ECO:0000256" key="1">
    <source>
        <dbReference type="ARBA" id="ARBA00005953"/>
    </source>
</evidence>
<keyword evidence="2 3" id="KW-0378">Hydrolase</keyword>